<dbReference type="EMBL" id="JABGBN010000006">
    <property type="protein sequence ID" value="NOL52055.1"/>
    <property type="molecule type" value="Genomic_DNA"/>
</dbReference>
<dbReference type="PANTHER" id="PTHR21666">
    <property type="entry name" value="PEPTIDASE-RELATED"/>
    <property type="match status" value="1"/>
</dbReference>
<keyword evidence="1" id="KW-0732">Signal</keyword>
<dbReference type="Gene3D" id="2.70.70.10">
    <property type="entry name" value="Glucose Permease (Domain IIA)"/>
    <property type="match status" value="1"/>
</dbReference>
<dbReference type="GO" id="GO:0004222">
    <property type="term" value="F:metalloendopeptidase activity"/>
    <property type="evidence" value="ECO:0007669"/>
    <property type="project" value="TreeGrafter"/>
</dbReference>
<feature type="transmembrane region" description="Helical" evidence="2">
    <location>
        <begin position="20"/>
        <end position="39"/>
    </location>
</feature>
<protein>
    <submittedName>
        <fullName evidence="4">Peptidoglycan DD-metalloendopeptidase family protein</fullName>
    </submittedName>
</protein>
<gene>
    <name evidence="4" type="ORF">HKX39_07755</name>
</gene>
<organism evidence="4 5">
    <name type="scientific">Pelistega suis</name>
    <dbReference type="NCBI Taxonomy" id="1631957"/>
    <lineage>
        <taxon>Bacteria</taxon>
        <taxon>Pseudomonadati</taxon>
        <taxon>Pseudomonadota</taxon>
        <taxon>Betaproteobacteria</taxon>
        <taxon>Burkholderiales</taxon>
        <taxon>Alcaligenaceae</taxon>
        <taxon>Pelistega</taxon>
    </lineage>
</organism>
<dbReference type="CDD" id="cd12797">
    <property type="entry name" value="M23_peptidase"/>
    <property type="match status" value="1"/>
</dbReference>
<accession>A0A849P8F7</accession>
<comment type="caution">
    <text evidence="4">The sequence shown here is derived from an EMBL/GenBank/DDBJ whole genome shotgun (WGS) entry which is preliminary data.</text>
</comment>
<keyword evidence="2" id="KW-0472">Membrane</keyword>
<dbReference type="Pfam" id="PF01551">
    <property type="entry name" value="Peptidase_M23"/>
    <property type="match status" value="1"/>
</dbReference>
<evidence type="ECO:0000259" key="3">
    <source>
        <dbReference type="Pfam" id="PF01551"/>
    </source>
</evidence>
<dbReference type="InterPro" id="IPR050570">
    <property type="entry name" value="Cell_wall_metabolism_enzyme"/>
</dbReference>
<dbReference type="RefSeq" id="WP_171680752.1">
    <property type="nucleotide sequence ID" value="NZ_JABGBN010000006.1"/>
</dbReference>
<evidence type="ECO:0000313" key="5">
    <source>
        <dbReference type="Proteomes" id="UP000537862"/>
    </source>
</evidence>
<proteinExistence type="predicted"/>
<dbReference type="InterPro" id="IPR011055">
    <property type="entry name" value="Dup_hybrid_motif"/>
</dbReference>
<evidence type="ECO:0000256" key="1">
    <source>
        <dbReference type="ARBA" id="ARBA00022729"/>
    </source>
</evidence>
<dbReference type="SUPFAM" id="SSF51261">
    <property type="entry name" value="Duplicated hybrid motif"/>
    <property type="match status" value="1"/>
</dbReference>
<name>A0A849P8F7_9BURK</name>
<dbReference type="PANTHER" id="PTHR21666:SF289">
    <property type="entry name" value="L-ALA--D-GLU ENDOPEPTIDASE"/>
    <property type="match status" value="1"/>
</dbReference>
<reference evidence="4 5" key="1">
    <citation type="submission" date="2020-05" db="EMBL/GenBank/DDBJ databases">
        <authorList>
            <person name="Niu N."/>
        </authorList>
    </citation>
    <scope>NUCLEOTIDE SEQUENCE [LARGE SCALE GENOMIC DNA]</scope>
    <source>
        <strain evidence="4 5">3340-03</strain>
    </source>
</reference>
<sequence length="342" mass="37634">MIKKKYISPRRKQQKTKKVWLFSGAVIALFIAVIAGALLERYFGYHGVKQAGLIIANAQEQEQNRRLILESVQQLGTQLADLRVKYDSLEKLSAKLSKHFGLEQHVIGNLESLKNKESVGDAPMEELPTDDKMSKSAEEIGKELDTLLQKISQQEDDLQVMEFLYQIQAAGLERLPTSMPVSLVQARMTSGFGIRRHPVTGGYRLHAGVDFAGPIGTPIYAPSAGIVSYAGYKSGYGNTVEINHGNDIMTRYAHNSEILVKEGDLILRKQMIARIGNTGQSTGAHLHFETRVRDVAVDPMQFLGRDFSIGNPQRQSLFESLGVKGSAIIGVGGGTQVQKLGK</sequence>
<feature type="domain" description="M23ase beta-sheet core" evidence="3">
    <location>
        <begin position="205"/>
        <end position="299"/>
    </location>
</feature>
<dbReference type="InterPro" id="IPR016047">
    <property type="entry name" value="M23ase_b-sheet_dom"/>
</dbReference>
<dbReference type="Proteomes" id="UP000537862">
    <property type="component" value="Unassembled WGS sequence"/>
</dbReference>
<dbReference type="AlphaFoldDB" id="A0A849P8F7"/>
<dbReference type="FunFam" id="2.70.70.10:FF:000006">
    <property type="entry name" value="M23 family peptidase"/>
    <property type="match status" value="1"/>
</dbReference>
<keyword evidence="2" id="KW-0812">Transmembrane</keyword>
<keyword evidence="2" id="KW-1133">Transmembrane helix</keyword>
<evidence type="ECO:0000313" key="4">
    <source>
        <dbReference type="EMBL" id="NOL52055.1"/>
    </source>
</evidence>
<keyword evidence="5" id="KW-1185">Reference proteome</keyword>
<evidence type="ECO:0000256" key="2">
    <source>
        <dbReference type="SAM" id="Phobius"/>
    </source>
</evidence>